<protein>
    <submittedName>
        <fullName evidence="1">Uncharacterized protein</fullName>
    </submittedName>
</protein>
<sequence length="84" mass="9331">MTEISVYCLIRCNGTSKVQTGINSVAHNPKWSCILAGQLQNQSAHLKADTLISVNFKRVQQVCSFCSTQFVDSKELHVFLRSGN</sequence>
<dbReference type="Proteomes" id="UP000770717">
    <property type="component" value="Unassembled WGS sequence"/>
</dbReference>
<gene>
    <name evidence="1" type="ORF">GDO78_003569</name>
</gene>
<keyword evidence="2" id="KW-1185">Reference proteome</keyword>
<evidence type="ECO:0000313" key="2">
    <source>
        <dbReference type="Proteomes" id="UP000770717"/>
    </source>
</evidence>
<accession>A0A8J6ESN0</accession>
<organism evidence="1 2">
    <name type="scientific">Eleutherodactylus coqui</name>
    <name type="common">Puerto Rican coqui</name>
    <dbReference type="NCBI Taxonomy" id="57060"/>
    <lineage>
        <taxon>Eukaryota</taxon>
        <taxon>Metazoa</taxon>
        <taxon>Chordata</taxon>
        <taxon>Craniata</taxon>
        <taxon>Vertebrata</taxon>
        <taxon>Euteleostomi</taxon>
        <taxon>Amphibia</taxon>
        <taxon>Batrachia</taxon>
        <taxon>Anura</taxon>
        <taxon>Neobatrachia</taxon>
        <taxon>Hyloidea</taxon>
        <taxon>Eleutherodactylidae</taxon>
        <taxon>Eleutherodactylinae</taxon>
        <taxon>Eleutherodactylus</taxon>
        <taxon>Eleutherodactylus</taxon>
    </lineage>
</organism>
<dbReference type="EMBL" id="WNTK01000012">
    <property type="protein sequence ID" value="KAG9475178.1"/>
    <property type="molecule type" value="Genomic_DNA"/>
</dbReference>
<reference evidence="1" key="1">
    <citation type="thesis" date="2020" institute="ProQuest LLC" country="789 East Eisenhower Parkway, Ann Arbor, MI, USA">
        <title>Comparative Genomics and Chromosome Evolution.</title>
        <authorList>
            <person name="Mudd A.B."/>
        </authorList>
    </citation>
    <scope>NUCLEOTIDE SEQUENCE</scope>
    <source>
        <strain evidence="1">HN-11 Male</strain>
        <tissue evidence="1">Kidney and liver</tissue>
    </source>
</reference>
<name>A0A8J6ESN0_ELECQ</name>
<proteinExistence type="predicted"/>
<dbReference type="AlphaFoldDB" id="A0A8J6ESN0"/>
<comment type="caution">
    <text evidence="1">The sequence shown here is derived from an EMBL/GenBank/DDBJ whole genome shotgun (WGS) entry which is preliminary data.</text>
</comment>
<evidence type="ECO:0000313" key="1">
    <source>
        <dbReference type="EMBL" id="KAG9475178.1"/>
    </source>
</evidence>